<dbReference type="Pfam" id="PF17990">
    <property type="entry name" value="LodA_N"/>
    <property type="match status" value="1"/>
</dbReference>
<evidence type="ECO:0000313" key="3">
    <source>
        <dbReference type="EMBL" id="PWE15793.1"/>
    </source>
</evidence>
<protein>
    <recommendedName>
        <fullName evidence="5">L-lysine 6-oxidase</fullName>
    </recommendedName>
</protein>
<organism evidence="3 4">
    <name type="scientific">Alcaligenes faecalis</name>
    <dbReference type="NCBI Taxonomy" id="511"/>
    <lineage>
        <taxon>Bacteria</taxon>
        <taxon>Pseudomonadati</taxon>
        <taxon>Pseudomonadota</taxon>
        <taxon>Betaproteobacteria</taxon>
        <taxon>Burkholderiales</taxon>
        <taxon>Alcaligenaceae</taxon>
        <taxon>Alcaligenes</taxon>
    </lineage>
</organism>
<evidence type="ECO:0000313" key="4">
    <source>
        <dbReference type="Proteomes" id="UP000245216"/>
    </source>
</evidence>
<dbReference type="NCBIfam" id="NF038173">
    <property type="entry name" value="Gly_ox_CTQ_GoxA"/>
    <property type="match status" value="1"/>
</dbReference>
<reference evidence="3 4" key="2">
    <citation type="submission" date="2018-05" db="EMBL/GenBank/DDBJ databases">
        <authorList>
            <person name="Lanie J.A."/>
            <person name="Ng W.-L."/>
            <person name="Kazmierczak K.M."/>
            <person name="Andrzejewski T.M."/>
            <person name="Davidsen T.M."/>
            <person name="Wayne K.J."/>
            <person name="Tettelin H."/>
            <person name="Glass J.I."/>
            <person name="Rusch D."/>
            <person name="Podicherti R."/>
            <person name="Tsui H.-C.T."/>
            <person name="Winkler M.E."/>
        </authorList>
    </citation>
    <scope>NUCLEOTIDE SEQUENCE [LARGE SCALE GENOMIC DNA]</scope>
    <source>
        <strain evidence="3 4">YBY</strain>
    </source>
</reference>
<dbReference type="RefSeq" id="WP_109088399.1">
    <property type="nucleotide sequence ID" value="NZ_CAXOKM010000004.1"/>
</dbReference>
<name>A0A2U2BP74_ALCFA</name>
<dbReference type="Proteomes" id="UP000245216">
    <property type="component" value="Unassembled WGS sequence"/>
</dbReference>
<comment type="caution">
    <text evidence="3">The sequence shown here is derived from an EMBL/GenBank/DDBJ whole genome shotgun (WGS) entry which is preliminary data.</text>
</comment>
<dbReference type="AlphaFoldDB" id="A0A2U2BP74"/>
<evidence type="ECO:0000259" key="1">
    <source>
        <dbReference type="Pfam" id="PF17990"/>
    </source>
</evidence>
<accession>A0A2U2BP74</accession>
<dbReference type="InterPro" id="IPR041168">
    <property type="entry name" value="LodA_N"/>
</dbReference>
<evidence type="ECO:0008006" key="5">
    <source>
        <dbReference type="Google" id="ProtNLM"/>
    </source>
</evidence>
<proteinExistence type="predicted"/>
<sequence length="659" mass="72805">MKRRDFLFSAAAASLSSPIWFKSAISPLQAQELAPNGAKIARVAIFPAIGFARVGNASEWFYAPEVPGLMDEPKGGFKDAQGRIKKQAQRFRLYGYDDQGRVVRELDASFNPEWTVHVANTKAAWYGFVNAMDRGDAAPGVPGAQRNPFIAGDKRRDMLVIDPGPVSIEGKSTNTDGADTAYRMQGRFWQSLDVPLGHLRTDEAGRLLVFPADGVSRTAIEQNPVRDFTNNDGWHDDWCDGWVKATVQIDGKTLECEPAWVVSCGPKFAPQMEPIVTLYDAAREAMISLGQLAEPGDKVSFRRDVLPILRRSGQMQWVASATFLGTAWQKVGDLSDPDTLAALAEPGEQARAQRQRVLEAFRRPGGDDTRAHALPLMLGDGVNYPDSPHSWLTLTNTQYNILSLWAQGKFDNDFHDAKMDAYTSLDNIPLELQPEALTRAALDACSGGAFHPGVEITWPIRHPELFQGKDQTRLPFRLALSPRKNLVQDMGYQLNPVNVFAGNPNMTDQDEKGAPIGPQAPGDLTRWMGVPWQGDAFSCQAVQTADSFPTPIWWPALLPVDVLPEAFYTQLMDKDLSVEERLRFYHSRVPWARGASGIGLHVEAGYTDGLRRMIELWTRMGVVVKRPGPVGLVGVPPELYVEVQRGSMDIVPLTKQTGT</sequence>
<dbReference type="InterPro" id="IPR033798">
    <property type="entry name" value="LodA-like"/>
</dbReference>
<dbReference type="STRING" id="511.UZ73_01680"/>
<dbReference type="EMBL" id="QEXO01000001">
    <property type="protein sequence ID" value="PWE15793.1"/>
    <property type="molecule type" value="Genomic_DNA"/>
</dbReference>
<reference evidence="3 4" key="1">
    <citation type="submission" date="2018-05" db="EMBL/GenBank/DDBJ databases">
        <title>Genome Sequence of an Efficient Indole-Degrading Bacterium, Alcaligenes sp.YBY.</title>
        <authorList>
            <person name="Yang B."/>
        </authorList>
    </citation>
    <scope>NUCLEOTIDE SEQUENCE [LARGE SCALE GENOMIC DNA]</scope>
    <source>
        <strain evidence="3 4">YBY</strain>
    </source>
</reference>
<dbReference type="InterPro" id="IPR041173">
    <property type="entry name" value="LodA_C"/>
</dbReference>
<gene>
    <name evidence="3" type="ORF">DF183_03425</name>
</gene>
<dbReference type="Pfam" id="PF18417">
    <property type="entry name" value="LodA_C"/>
    <property type="match status" value="1"/>
</dbReference>
<evidence type="ECO:0000259" key="2">
    <source>
        <dbReference type="Pfam" id="PF18417"/>
    </source>
</evidence>
<feature type="domain" description="L-lysine epsilon oxidase C-terminal" evidence="2">
    <location>
        <begin position="386"/>
        <end position="544"/>
    </location>
</feature>
<feature type="domain" description="L-Lysine epsilon oxidase N-terminal" evidence="1">
    <location>
        <begin position="46"/>
        <end position="262"/>
    </location>
</feature>
<dbReference type="CDD" id="cd14731">
    <property type="entry name" value="LodA_like_1"/>
    <property type="match status" value="1"/>
</dbReference>